<dbReference type="Proteomes" id="UP000265520">
    <property type="component" value="Unassembled WGS sequence"/>
</dbReference>
<organism evidence="1 2">
    <name type="scientific">Trifolium medium</name>
    <dbReference type="NCBI Taxonomy" id="97028"/>
    <lineage>
        <taxon>Eukaryota</taxon>
        <taxon>Viridiplantae</taxon>
        <taxon>Streptophyta</taxon>
        <taxon>Embryophyta</taxon>
        <taxon>Tracheophyta</taxon>
        <taxon>Spermatophyta</taxon>
        <taxon>Magnoliopsida</taxon>
        <taxon>eudicotyledons</taxon>
        <taxon>Gunneridae</taxon>
        <taxon>Pentapetalae</taxon>
        <taxon>rosids</taxon>
        <taxon>fabids</taxon>
        <taxon>Fabales</taxon>
        <taxon>Fabaceae</taxon>
        <taxon>Papilionoideae</taxon>
        <taxon>50 kb inversion clade</taxon>
        <taxon>NPAAA clade</taxon>
        <taxon>Hologalegina</taxon>
        <taxon>IRL clade</taxon>
        <taxon>Trifolieae</taxon>
        <taxon>Trifolium</taxon>
    </lineage>
</organism>
<dbReference type="AlphaFoldDB" id="A0A392PWC9"/>
<name>A0A392PWC9_9FABA</name>
<evidence type="ECO:0000313" key="2">
    <source>
        <dbReference type="Proteomes" id="UP000265520"/>
    </source>
</evidence>
<reference evidence="1 2" key="1">
    <citation type="journal article" date="2018" name="Front. Plant Sci.">
        <title>Red Clover (Trifolium pratense) and Zigzag Clover (T. medium) - A Picture of Genomic Similarities and Differences.</title>
        <authorList>
            <person name="Dluhosova J."/>
            <person name="Istvanek J."/>
            <person name="Nedelnik J."/>
            <person name="Repkova J."/>
        </authorList>
    </citation>
    <scope>NUCLEOTIDE SEQUENCE [LARGE SCALE GENOMIC DNA]</scope>
    <source>
        <strain evidence="2">cv. 10/8</strain>
        <tissue evidence="1">Leaf</tissue>
    </source>
</reference>
<evidence type="ECO:0000313" key="1">
    <source>
        <dbReference type="EMBL" id="MCI15235.1"/>
    </source>
</evidence>
<dbReference type="EMBL" id="LXQA010095581">
    <property type="protein sequence ID" value="MCI15235.1"/>
    <property type="molecule type" value="Genomic_DNA"/>
</dbReference>
<comment type="caution">
    <text evidence="1">The sequence shown here is derived from an EMBL/GenBank/DDBJ whole genome shotgun (WGS) entry which is preliminary data.</text>
</comment>
<proteinExistence type="predicted"/>
<accession>A0A392PWC9</accession>
<protein>
    <submittedName>
        <fullName evidence="1">Uncharacterized protein</fullName>
    </submittedName>
</protein>
<sequence>MRVAQCYRAHCAAQSGYSKTGSGTCALRREVWRGAPLNQEATKFGSGSCVLRRVRWRGAPLKIQKGGT</sequence>
<keyword evidence="2" id="KW-1185">Reference proteome</keyword>